<keyword evidence="2" id="KW-0021">Allosteric enzyme</keyword>
<dbReference type="PROSITE" id="PS51161">
    <property type="entry name" value="ATP_CONE"/>
    <property type="match status" value="2"/>
</dbReference>
<dbReference type="InterPro" id="IPR008926">
    <property type="entry name" value="RNR_R1-su_N"/>
</dbReference>
<dbReference type="NCBIfam" id="TIGR02506">
    <property type="entry name" value="NrdE_NrdA"/>
    <property type="match status" value="1"/>
</dbReference>
<evidence type="ECO:0000256" key="9">
    <source>
        <dbReference type="PROSITE-ProRule" id="PRU00492"/>
    </source>
</evidence>
<dbReference type="PROSITE" id="PS00089">
    <property type="entry name" value="RIBORED_LARGE"/>
    <property type="match status" value="1"/>
</dbReference>
<keyword evidence="5 10" id="KW-0560">Oxidoreductase</keyword>
<accession>A0A517QW45</accession>
<feature type="domain" description="ATP-cone" evidence="11">
    <location>
        <begin position="130"/>
        <end position="220"/>
    </location>
</feature>
<dbReference type="KEGG" id="svp:Pan189_01510"/>
<dbReference type="GO" id="GO:0005524">
    <property type="term" value="F:ATP binding"/>
    <property type="evidence" value="ECO:0007669"/>
    <property type="project" value="UniProtKB-UniRule"/>
</dbReference>
<comment type="catalytic activity">
    <reaction evidence="8 10">
        <text>a 2'-deoxyribonucleoside 5'-diphosphate + [thioredoxin]-disulfide + H2O = a ribonucleoside 5'-diphosphate + [thioredoxin]-dithiol</text>
        <dbReference type="Rhea" id="RHEA:23252"/>
        <dbReference type="Rhea" id="RHEA-COMP:10698"/>
        <dbReference type="Rhea" id="RHEA-COMP:10700"/>
        <dbReference type="ChEBI" id="CHEBI:15377"/>
        <dbReference type="ChEBI" id="CHEBI:29950"/>
        <dbReference type="ChEBI" id="CHEBI:50058"/>
        <dbReference type="ChEBI" id="CHEBI:57930"/>
        <dbReference type="ChEBI" id="CHEBI:73316"/>
        <dbReference type="EC" id="1.17.4.1"/>
    </reaction>
</comment>
<evidence type="ECO:0000256" key="3">
    <source>
        <dbReference type="ARBA" id="ARBA00022741"/>
    </source>
</evidence>
<dbReference type="GO" id="GO:0005971">
    <property type="term" value="C:ribonucleoside-diphosphate reductase complex"/>
    <property type="evidence" value="ECO:0007669"/>
    <property type="project" value="TreeGrafter"/>
</dbReference>
<dbReference type="InterPro" id="IPR013346">
    <property type="entry name" value="NrdE_NrdA_C"/>
</dbReference>
<dbReference type="CDD" id="cd01679">
    <property type="entry name" value="RNR_I"/>
    <property type="match status" value="1"/>
</dbReference>
<evidence type="ECO:0000313" key="12">
    <source>
        <dbReference type="EMBL" id="QDT35798.1"/>
    </source>
</evidence>
<evidence type="ECO:0000256" key="4">
    <source>
        <dbReference type="ARBA" id="ARBA00022840"/>
    </source>
</evidence>
<dbReference type="InterPro" id="IPR000788">
    <property type="entry name" value="RNR_lg_C"/>
</dbReference>
<dbReference type="PRINTS" id="PR01183">
    <property type="entry name" value="RIBORDTASEM1"/>
</dbReference>
<evidence type="ECO:0000256" key="8">
    <source>
        <dbReference type="ARBA" id="ARBA00047754"/>
    </source>
</evidence>
<reference evidence="12 13" key="1">
    <citation type="submission" date="2019-02" db="EMBL/GenBank/DDBJ databases">
        <title>Deep-cultivation of Planctomycetes and their phenomic and genomic characterization uncovers novel biology.</title>
        <authorList>
            <person name="Wiegand S."/>
            <person name="Jogler M."/>
            <person name="Boedeker C."/>
            <person name="Pinto D."/>
            <person name="Vollmers J."/>
            <person name="Rivas-Marin E."/>
            <person name="Kohn T."/>
            <person name="Peeters S.H."/>
            <person name="Heuer A."/>
            <person name="Rast P."/>
            <person name="Oberbeckmann S."/>
            <person name="Bunk B."/>
            <person name="Jeske O."/>
            <person name="Meyerdierks A."/>
            <person name="Storesund J.E."/>
            <person name="Kallscheuer N."/>
            <person name="Luecker S."/>
            <person name="Lage O.M."/>
            <person name="Pohl T."/>
            <person name="Merkel B.J."/>
            <person name="Hornburger P."/>
            <person name="Mueller R.-W."/>
            <person name="Bruemmer F."/>
            <person name="Labrenz M."/>
            <person name="Spormann A.M."/>
            <person name="Op den Camp H."/>
            <person name="Overmann J."/>
            <person name="Amann R."/>
            <person name="Jetten M.S.M."/>
            <person name="Mascher T."/>
            <person name="Medema M.H."/>
            <person name="Devos D.P."/>
            <person name="Kaster A.-K."/>
            <person name="Ovreas L."/>
            <person name="Rohde M."/>
            <person name="Galperin M.Y."/>
            <person name="Jogler C."/>
        </authorList>
    </citation>
    <scope>NUCLEOTIDE SEQUENCE [LARGE SCALE GENOMIC DNA]</scope>
    <source>
        <strain evidence="12 13">Pan189</strain>
    </source>
</reference>
<dbReference type="Proteomes" id="UP000317318">
    <property type="component" value="Chromosome"/>
</dbReference>
<dbReference type="GO" id="GO:0004748">
    <property type="term" value="F:ribonucleoside-diphosphate reductase activity, thioredoxin disulfide as acceptor"/>
    <property type="evidence" value="ECO:0007669"/>
    <property type="project" value="UniProtKB-EC"/>
</dbReference>
<feature type="domain" description="ATP-cone" evidence="11">
    <location>
        <begin position="9"/>
        <end position="111"/>
    </location>
</feature>
<keyword evidence="4 9" id="KW-0067">ATP-binding</keyword>
<dbReference type="OrthoDB" id="9762933at2"/>
<dbReference type="SUPFAM" id="SSF48168">
    <property type="entry name" value="R1 subunit of ribonucleotide reductase, N-terminal domain"/>
    <property type="match status" value="1"/>
</dbReference>
<name>A0A517QW45_9PLAN</name>
<sequence length="954" mass="108419">MIQKMTEEWLVKKRDGRVAPFDRSFIENALEKAFRAEQNLADGQPLDKDIKQDIATITDELLEEVAPLAQTPTGITVEKIQDFVEMGLMRHGHFRVARRYIVYRAEHAKIRALRPPVEIAEEEEPAQPSLHVTLDDGTRIPFDENRARRRIAEACRGLDAECSVDELLEEVMRSVYDGISRTEMYRAMILAARSRIERDPAYDTVAARLMLMVIHNETLGQHPGADDLERVYRHGFEHYIIDGVAAERLSTDVRQFDLQELGRALKPQRDHQFKYLGLQTIYDRYLLHIDGRRIETPQFFWMRVAMGLALGEGDDKTERAIEFYDVLSSFRFTSATPTLFNSATLHPQMSSCYLTTVSDDLDHIFKCVQDNAKLSKWAGGLGNDWTNIRATNSHIKGTNGQSQGVIPFLKVVNDTAVAVNQGGKRKGAVCSYLETWHLDLEEFLDLRKNTGDDRRRTHDMHTANWIPDLFMKRVREEGEWTLFSPNDVPDLHDLYGKAFEERYEHYERLADAGKIKLFRRVTAADLWRKMLTRLFETGHPWVTFKDPSNVRSPQDHAGVVHSSNLCTEILLNTSKDETAVCNLGSINLRRHVVDGKFDQELLADTIRVAMRMLDNVIDINFYPTEEAKNANHRHRPVGLGVMGFQDAVAAQGISYASEAAVEFADESMEAISYYAILASTELARERGTYSSYEGSKWDRGLLPIDTIDLLEEQRGMPVQVDRSSKLDWNLVRQAVKSHGMRNSNCMAIAPTATISTIIGVTQSIEPHYKHLFVKSNLSGEFTQVNVELVSELKERGLWCPDLLEALKYFDGALAEIPGLPEDIKARYQTAFEIDPHWLLECAARRQKWIDQGQSLNLYMQAPSGKKLSGMYFDAWEKGLKTTYYLRTLAATQVEKSTIDINKFGVQPRWMKNKSASSAIDVNFNREAKQPAVVSSGYAEGDACDPNNPDCEACQ</sequence>
<proteinExistence type="inferred from homology"/>
<comment type="similarity">
    <text evidence="1 10">Belongs to the ribonucleoside diphosphate reductase large chain family.</text>
</comment>
<dbReference type="EMBL" id="CP036268">
    <property type="protein sequence ID" value="QDT35798.1"/>
    <property type="molecule type" value="Genomic_DNA"/>
</dbReference>
<gene>
    <name evidence="12" type="primary">nrdA</name>
    <name evidence="12" type="ORF">Pan189_01510</name>
</gene>
<dbReference type="PANTHER" id="PTHR11573">
    <property type="entry name" value="RIBONUCLEOSIDE-DIPHOSPHATE REDUCTASE LARGE CHAIN"/>
    <property type="match status" value="1"/>
</dbReference>
<evidence type="ECO:0000256" key="6">
    <source>
        <dbReference type="ARBA" id="ARBA00023116"/>
    </source>
</evidence>
<evidence type="ECO:0000256" key="7">
    <source>
        <dbReference type="ARBA" id="ARBA00024942"/>
    </source>
</evidence>
<dbReference type="InterPro" id="IPR005144">
    <property type="entry name" value="ATP-cone_dom"/>
</dbReference>
<dbReference type="SUPFAM" id="SSF51998">
    <property type="entry name" value="PFL-like glycyl radical enzymes"/>
    <property type="match status" value="1"/>
</dbReference>
<evidence type="ECO:0000259" key="11">
    <source>
        <dbReference type="PROSITE" id="PS51161"/>
    </source>
</evidence>
<keyword evidence="13" id="KW-1185">Reference proteome</keyword>
<dbReference type="Pfam" id="PF00317">
    <property type="entry name" value="Ribonuc_red_lgN"/>
    <property type="match status" value="1"/>
</dbReference>
<dbReference type="NCBIfam" id="NF005544">
    <property type="entry name" value="PRK07207.1"/>
    <property type="match status" value="1"/>
</dbReference>
<dbReference type="AlphaFoldDB" id="A0A517QW45"/>
<dbReference type="GO" id="GO:0009263">
    <property type="term" value="P:deoxyribonucleotide biosynthetic process"/>
    <property type="evidence" value="ECO:0007669"/>
    <property type="project" value="UniProtKB-KW"/>
</dbReference>
<dbReference type="Gene3D" id="3.20.70.20">
    <property type="match status" value="1"/>
</dbReference>
<keyword evidence="6 10" id="KW-0215">Deoxyribonucleotide synthesis</keyword>
<organism evidence="12 13">
    <name type="scientific">Stratiformator vulcanicus</name>
    <dbReference type="NCBI Taxonomy" id="2527980"/>
    <lineage>
        <taxon>Bacteria</taxon>
        <taxon>Pseudomonadati</taxon>
        <taxon>Planctomycetota</taxon>
        <taxon>Planctomycetia</taxon>
        <taxon>Planctomycetales</taxon>
        <taxon>Planctomycetaceae</taxon>
        <taxon>Stratiformator</taxon>
    </lineage>
</organism>
<evidence type="ECO:0000256" key="5">
    <source>
        <dbReference type="ARBA" id="ARBA00023002"/>
    </source>
</evidence>
<evidence type="ECO:0000256" key="1">
    <source>
        <dbReference type="ARBA" id="ARBA00010406"/>
    </source>
</evidence>
<dbReference type="FunFam" id="3.20.70.20:FF:000009">
    <property type="entry name" value="Ribonucleoside-diphosphate reductase"/>
    <property type="match status" value="1"/>
</dbReference>
<dbReference type="RefSeq" id="WP_145362066.1">
    <property type="nucleotide sequence ID" value="NZ_CP036268.1"/>
</dbReference>
<dbReference type="PANTHER" id="PTHR11573:SF6">
    <property type="entry name" value="RIBONUCLEOSIDE-DIPHOSPHATE REDUCTASE LARGE SUBUNIT"/>
    <property type="match status" value="1"/>
</dbReference>
<evidence type="ECO:0000256" key="10">
    <source>
        <dbReference type="RuleBase" id="RU003410"/>
    </source>
</evidence>
<dbReference type="UniPathway" id="UPA00326"/>
<dbReference type="Pfam" id="PF02867">
    <property type="entry name" value="Ribonuc_red_lgC"/>
    <property type="match status" value="1"/>
</dbReference>
<dbReference type="InterPro" id="IPR013509">
    <property type="entry name" value="RNR_lsu_N"/>
</dbReference>
<protein>
    <recommendedName>
        <fullName evidence="10">Ribonucleoside-diphosphate reductase</fullName>
        <ecNumber evidence="10">1.17.4.1</ecNumber>
    </recommendedName>
</protein>
<comment type="function">
    <text evidence="7 10">Provides the precursors necessary for DNA synthesis. Catalyzes the biosynthesis of deoxyribonucleotides from the corresponding ribonucleotides.</text>
</comment>
<dbReference type="InterPro" id="IPR039718">
    <property type="entry name" value="Rrm1"/>
</dbReference>
<dbReference type="Pfam" id="PF03477">
    <property type="entry name" value="ATP-cone"/>
    <property type="match status" value="2"/>
</dbReference>
<keyword evidence="3 9" id="KW-0547">Nucleotide-binding</keyword>
<evidence type="ECO:0000256" key="2">
    <source>
        <dbReference type="ARBA" id="ARBA00022533"/>
    </source>
</evidence>
<dbReference type="EC" id="1.17.4.1" evidence="10"/>
<evidence type="ECO:0000313" key="13">
    <source>
        <dbReference type="Proteomes" id="UP000317318"/>
    </source>
</evidence>